<dbReference type="GO" id="GO:0006004">
    <property type="term" value="P:fucose metabolic process"/>
    <property type="evidence" value="ECO:0007669"/>
    <property type="project" value="UniProtKB-KW"/>
</dbReference>
<evidence type="ECO:0000256" key="4">
    <source>
        <dbReference type="ARBA" id="ARBA00022679"/>
    </source>
</evidence>
<dbReference type="InterPro" id="IPR001876">
    <property type="entry name" value="Znf_RanBP2"/>
</dbReference>
<evidence type="ECO:0000256" key="13">
    <source>
        <dbReference type="ARBA" id="ARBA00033083"/>
    </source>
</evidence>
<evidence type="ECO:0000256" key="12">
    <source>
        <dbReference type="ARBA" id="ARBA00026232"/>
    </source>
</evidence>
<evidence type="ECO:0000256" key="1">
    <source>
        <dbReference type="ARBA" id="ARBA00004240"/>
    </source>
</evidence>
<keyword evidence="4" id="KW-0808">Transferase</keyword>
<evidence type="ECO:0000313" key="20">
    <source>
        <dbReference type="EMBL" id="KAF3427928.1"/>
    </source>
</evidence>
<keyword evidence="5" id="KW-0479">Metal-binding</keyword>
<evidence type="ECO:0000256" key="15">
    <source>
        <dbReference type="ARBA" id="ARBA00048647"/>
    </source>
</evidence>
<dbReference type="PANTHER" id="PTHR13398">
    <property type="entry name" value="GDP-FUCOSE PROTEIN O-FUCOSYLTRANSFERASE 2"/>
    <property type="match status" value="1"/>
</dbReference>
<feature type="chain" id="PRO_5032949518" description="GDP-fucose protein O-fucosyltransferase 2" evidence="18">
    <location>
        <begin position="24"/>
        <end position="1027"/>
    </location>
</feature>
<keyword evidence="18" id="KW-0732">Signal</keyword>
<feature type="region of interest" description="Disordered" evidence="17">
    <location>
        <begin position="833"/>
        <end position="879"/>
    </location>
</feature>
<evidence type="ECO:0000256" key="6">
    <source>
        <dbReference type="ARBA" id="ARBA00022771"/>
    </source>
</evidence>
<keyword evidence="7" id="KW-0256">Endoplasmic reticulum</keyword>
<dbReference type="Pfam" id="PF10250">
    <property type="entry name" value="O-FucT"/>
    <property type="match status" value="1"/>
</dbReference>
<evidence type="ECO:0000256" key="17">
    <source>
        <dbReference type="SAM" id="MobiDB-lite"/>
    </source>
</evidence>
<dbReference type="PANTHER" id="PTHR13398:SF0">
    <property type="entry name" value="GDP-FUCOSE PROTEIN O-FUCOSYLTRANSFERASE 2"/>
    <property type="match status" value="1"/>
</dbReference>
<dbReference type="GO" id="GO:0005783">
    <property type="term" value="C:endoplasmic reticulum"/>
    <property type="evidence" value="ECO:0007669"/>
    <property type="project" value="UniProtKB-SubCell"/>
</dbReference>
<dbReference type="InterPro" id="IPR048839">
    <property type="entry name" value="SPATA2_PUB-like"/>
</dbReference>
<dbReference type="InterPro" id="IPR045130">
    <property type="entry name" value="OFUT2-like"/>
</dbReference>
<dbReference type="Pfam" id="PF21388">
    <property type="entry name" value="SPATA2_PUB-like"/>
    <property type="match status" value="1"/>
</dbReference>
<comment type="similarity">
    <text evidence="11">Belongs to the glycosyltransferase 68 family.</text>
</comment>
<evidence type="ECO:0000256" key="10">
    <source>
        <dbReference type="ARBA" id="ARBA00023277"/>
    </source>
</evidence>
<accession>A0A833RTI6</accession>
<dbReference type="GO" id="GO:0046922">
    <property type="term" value="F:peptide-O-fucosyltransferase activity"/>
    <property type="evidence" value="ECO:0007669"/>
    <property type="project" value="UniProtKB-EC"/>
</dbReference>
<dbReference type="GO" id="GO:0008270">
    <property type="term" value="F:zinc ion binding"/>
    <property type="evidence" value="ECO:0007669"/>
    <property type="project" value="UniProtKB-KW"/>
</dbReference>
<dbReference type="SMART" id="SM00547">
    <property type="entry name" value="ZnF_RBZ"/>
    <property type="match status" value="2"/>
</dbReference>
<feature type="compositionally biased region" description="Basic and acidic residues" evidence="17">
    <location>
        <begin position="839"/>
        <end position="862"/>
    </location>
</feature>
<dbReference type="CDD" id="cd11298">
    <property type="entry name" value="O-FucT-2"/>
    <property type="match status" value="1"/>
</dbReference>
<name>A0A833RTI6_9HYME</name>
<dbReference type="Gene3D" id="2.30.30.380">
    <property type="entry name" value="Zn-finger domain of Sec23/24"/>
    <property type="match status" value="1"/>
</dbReference>
<comment type="pathway">
    <text evidence="2">Protein modification; protein glycosylation.</text>
</comment>
<dbReference type="Gene3D" id="3.40.50.11340">
    <property type="match status" value="1"/>
</dbReference>
<sequence>MLLFLRVLYFVSLLISFAQNIVANEFCNLDEYEETTKKCNVPKKCYSQNRYILYDVNPAEGFNLRRDVYIRTAVFVKNIIKQEKSVKWHLVLPPWGNLYHWRSKHIGFQTQLSWSLFFDIPSLQKYIPVIEMYQFLQEYPSENNETHLDVVYVLQNDEEMFRTGKFEDKNEIIKCNDKTLQFHKLESEKYSGYFWGYHNITSKSIKCVKFHGTMSGLKQNLKSNAYGSIMFDHMEIPLHDFYGTIEYWKARRSMRYNSELYNIASEYRKSFLNSTNEHDKTERPDDWTKEKGRRNAIGGPYLSVHLRRHDFLIGRSSTVPTIVSAAFQLKNKLDKLGLKFLFVATDATQEEFSELERYLSDYTVLKFIPSDYEHKNQHLHLEYKKTEKSLVFPLKQHLIIYVKILRNVTLMDNGKLFGKDRLQEISIKLEQSHLVYLQTDDSPLKLQQRRKLEGFIKEYLCLVPNENKYVFQETADILHRSAATLQDFSGYRAATAWSAISLYAANLLAQPWRREYRTLKTYSGYYKHEVEANLIGAELMFEQMGYKHTGLGVLTLEGPIDPDKVSSVSRDAIVAFVECQILKQIWENVSQNYSISWLEVLEFRENHVGTPEQAIRALNYRFLEKMHQTRTKAENYRDYHYPQTACIDAVSPSIPYHIMPPSYNMSMPVCQSEYRYIEDTNSIPGTYKYFQPVDHGFGNRCSAYGCLPHGNKYLSGVNPYYTTMPGYTRVPTGRLIELDMPVSVANYDKLHNRKMSHRISDLDEVDFYKRHSSDGNHYDYGRIDKKSGRSIDERNNYDSWDFVYKNLETLGYSKDLGNREDILYKRECDSRLSKQKSFKQNDNDEKHGVHGFEKRKSGRTDVNEIDSSMTNGRHHYHDTLPFKKKSSSFDLMDSNRYHDASSESHLSSHNKEKKCSQTLPIQRSHRSVDQIVKIVDTLKNLELSHSEKENEIEEDGEKNWNCATCTYLNSSSKEICEMCGKSRHKGNEDKPLASGGKECPQCTLVNEKNVSVCDACGISLKDSPTYI</sequence>
<comment type="caution">
    <text evidence="20">The sequence shown here is derived from an EMBL/GenBank/DDBJ whole genome shotgun (WGS) entry which is preliminary data.</text>
</comment>
<proteinExistence type="inferred from homology"/>
<keyword evidence="9" id="KW-0294">Fucose metabolism</keyword>
<evidence type="ECO:0000256" key="11">
    <source>
        <dbReference type="ARBA" id="ARBA00025803"/>
    </source>
</evidence>
<dbReference type="EC" id="2.4.1.221" evidence="3"/>
<dbReference type="EMBL" id="WNWW01000244">
    <property type="protein sequence ID" value="KAF3427928.1"/>
    <property type="molecule type" value="Genomic_DNA"/>
</dbReference>
<keyword evidence="8" id="KW-0862">Zinc</keyword>
<feature type="region of interest" description="Disordered" evidence="17">
    <location>
        <begin position="900"/>
        <end position="922"/>
    </location>
</feature>
<dbReference type="PROSITE" id="PS50199">
    <property type="entry name" value="ZF_RANBP2_2"/>
    <property type="match status" value="1"/>
</dbReference>
<evidence type="ECO:0000256" key="18">
    <source>
        <dbReference type="SAM" id="SignalP"/>
    </source>
</evidence>
<evidence type="ECO:0000313" key="21">
    <source>
        <dbReference type="Proteomes" id="UP000655588"/>
    </source>
</evidence>
<dbReference type="SUPFAM" id="SSF90209">
    <property type="entry name" value="Ran binding protein zinc finger-like"/>
    <property type="match status" value="1"/>
</dbReference>
<comment type="catalytic activity">
    <reaction evidence="14">
        <text>L-threonyl-[protein] + GDP-beta-L-fucose = 3-O-(alpha-L-fucosyl)-L-threonyl-[protein] + GDP + H(+)</text>
        <dbReference type="Rhea" id="RHEA:70491"/>
        <dbReference type="Rhea" id="RHEA-COMP:11060"/>
        <dbReference type="Rhea" id="RHEA-COMP:17915"/>
        <dbReference type="ChEBI" id="CHEBI:15378"/>
        <dbReference type="ChEBI" id="CHEBI:30013"/>
        <dbReference type="ChEBI" id="CHEBI:57273"/>
        <dbReference type="ChEBI" id="CHEBI:58189"/>
        <dbReference type="ChEBI" id="CHEBI:189631"/>
        <dbReference type="EC" id="2.4.1.221"/>
    </reaction>
    <physiologicalReaction direction="left-to-right" evidence="14">
        <dbReference type="Rhea" id="RHEA:70492"/>
    </physiologicalReaction>
</comment>
<evidence type="ECO:0000256" key="7">
    <source>
        <dbReference type="ARBA" id="ARBA00022824"/>
    </source>
</evidence>
<evidence type="ECO:0000256" key="5">
    <source>
        <dbReference type="ARBA" id="ARBA00022723"/>
    </source>
</evidence>
<keyword evidence="6 16" id="KW-0863">Zinc-finger</keyword>
<protein>
    <recommendedName>
        <fullName evidence="12">GDP-fucose protein O-fucosyltransferase 2</fullName>
        <ecNumber evidence="3">2.4.1.221</ecNumber>
    </recommendedName>
    <alternativeName>
        <fullName evidence="13">Peptide-O-fucosyltransferase 2</fullName>
    </alternativeName>
</protein>
<dbReference type="Gene3D" id="1.20.58.2190">
    <property type="match status" value="1"/>
</dbReference>
<dbReference type="Proteomes" id="UP000655588">
    <property type="component" value="Unassembled WGS sequence"/>
</dbReference>
<feature type="domain" description="RanBP2-type" evidence="19">
    <location>
        <begin position="954"/>
        <end position="985"/>
    </location>
</feature>
<feature type="signal peptide" evidence="18">
    <location>
        <begin position="1"/>
        <end position="23"/>
    </location>
</feature>
<keyword evidence="21" id="KW-1185">Reference proteome</keyword>
<comment type="subcellular location">
    <subcellularLocation>
        <location evidence="1">Endoplasmic reticulum</location>
    </subcellularLocation>
</comment>
<dbReference type="AlphaFoldDB" id="A0A833RTI6"/>
<evidence type="ECO:0000256" key="9">
    <source>
        <dbReference type="ARBA" id="ARBA00023253"/>
    </source>
</evidence>
<evidence type="ECO:0000256" key="2">
    <source>
        <dbReference type="ARBA" id="ARBA00004922"/>
    </source>
</evidence>
<comment type="catalytic activity">
    <reaction evidence="15">
        <text>L-seryl-[protein] + GDP-beta-L-fucose = 3-O-(alpha-L-fucosyl)-L-seryl-[protein] + GDP + H(+)</text>
        <dbReference type="Rhea" id="RHEA:63644"/>
        <dbReference type="Rhea" id="RHEA-COMP:9863"/>
        <dbReference type="Rhea" id="RHEA-COMP:17914"/>
        <dbReference type="ChEBI" id="CHEBI:15378"/>
        <dbReference type="ChEBI" id="CHEBI:29999"/>
        <dbReference type="ChEBI" id="CHEBI:57273"/>
        <dbReference type="ChEBI" id="CHEBI:58189"/>
        <dbReference type="ChEBI" id="CHEBI:189632"/>
        <dbReference type="EC" id="2.4.1.221"/>
    </reaction>
    <physiologicalReaction direction="left-to-right" evidence="15">
        <dbReference type="Rhea" id="RHEA:63645"/>
    </physiologicalReaction>
</comment>
<evidence type="ECO:0000259" key="19">
    <source>
        <dbReference type="PROSITE" id="PS50199"/>
    </source>
</evidence>
<evidence type="ECO:0000256" key="8">
    <source>
        <dbReference type="ARBA" id="ARBA00022833"/>
    </source>
</evidence>
<keyword evidence="10" id="KW-0119">Carbohydrate metabolism</keyword>
<dbReference type="InterPro" id="IPR036443">
    <property type="entry name" value="Znf_RanBP2_sf"/>
</dbReference>
<reference evidence="20" key="1">
    <citation type="submission" date="2019-11" db="EMBL/GenBank/DDBJ databases">
        <title>The nuclear and mitochondrial genomes of Frieseomelitta varia - a highly eusocial stingless bee (Meliponini) with a permanently sterile worker caste.</title>
        <authorList>
            <person name="Freitas F.C.P."/>
            <person name="Lourenco A.P."/>
            <person name="Nunes F.M.F."/>
            <person name="Paschoal A.R."/>
            <person name="Abreu F.C.P."/>
            <person name="Barbin F.O."/>
            <person name="Bataglia L."/>
            <person name="Cardoso-Junior C.A.M."/>
            <person name="Cervoni M.S."/>
            <person name="Silva S.R."/>
            <person name="Dalarmi F."/>
            <person name="Del Lama M.A."/>
            <person name="Depintor T.S."/>
            <person name="Ferreira K.M."/>
            <person name="Goria P.S."/>
            <person name="Jaskot M.C."/>
            <person name="Lago D.C."/>
            <person name="Luna-Lucena D."/>
            <person name="Moda L.M."/>
            <person name="Nascimento L."/>
            <person name="Pedrino M."/>
            <person name="Rabico F.O."/>
            <person name="Sanches F.C."/>
            <person name="Santos D.E."/>
            <person name="Santos C.G."/>
            <person name="Vieira J."/>
            <person name="Lopes T.F."/>
            <person name="Barchuk A.R."/>
            <person name="Hartfelder K."/>
            <person name="Simoes Z.L.P."/>
            <person name="Bitondi M.M.G."/>
            <person name="Pinheiro D.G."/>
        </authorList>
    </citation>
    <scope>NUCLEOTIDE SEQUENCE</scope>
    <source>
        <strain evidence="20">USP_RPSP 00005682</strain>
        <tissue evidence="20">Whole individual</tissue>
    </source>
</reference>
<dbReference type="Gene3D" id="3.40.50.11350">
    <property type="match status" value="1"/>
</dbReference>
<dbReference type="PROSITE" id="PS01358">
    <property type="entry name" value="ZF_RANBP2_1"/>
    <property type="match status" value="1"/>
</dbReference>
<evidence type="ECO:0000256" key="3">
    <source>
        <dbReference type="ARBA" id="ARBA00012196"/>
    </source>
</evidence>
<evidence type="ECO:0000256" key="14">
    <source>
        <dbReference type="ARBA" id="ARBA00047273"/>
    </source>
</evidence>
<gene>
    <name evidence="20" type="ORF">E2986_12455</name>
</gene>
<dbReference type="InterPro" id="IPR019378">
    <property type="entry name" value="GDP-Fuc_O-FucTrfase"/>
</dbReference>
<evidence type="ECO:0000256" key="16">
    <source>
        <dbReference type="PROSITE-ProRule" id="PRU00322"/>
    </source>
</evidence>
<organism evidence="20 21">
    <name type="scientific">Frieseomelitta varia</name>
    <dbReference type="NCBI Taxonomy" id="561572"/>
    <lineage>
        <taxon>Eukaryota</taxon>
        <taxon>Metazoa</taxon>
        <taxon>Ecdysozoa</taxon>
        <taxon>Arthropoda</taxon>
        <taxon>Hexapoda</taxon>
        <taxon>Insecta</taxon>
        <taxon>Pterygota</taxon>
        <taxon>Neoptera</taxon>
        <taxon>Endopterygota</taxon>
        <taxon>Hymenoptera</taxon>
        <taxon>Apocrita</taxon>
        <taxon>Aculeata</taxon>
        <taxon>Apoidea</taxon>
        <taxon>Anthophila</taxon>
        <taxon>Apidae</taxon>
        <taxon>Frieseomelitta</taxon>
    </lineage>
</organism>